<reference evidence="6" key="1">
    <citation type="submission" date="2020-04" db="EMBL/GenBank/DDBJ databases">
        <authorList>
            <person name="Zhang T."/>
        </authorList>
    </citation>
    <scope>NUCLEOTIDE SEQUENCE</scope>
    <source>
        <strain evidence="6">HKST-UBA02</strain>
    </source>
</reference>
<keyword evidence="3 5" id="KW-0732">Signal</keyword>
<dbReference type="AlphaFoldDB" id="A0A956NEU9"/>
<accession>A0A956NEU9</accession>
<comment type="subcellular location">
    <subcellularLocation>
        <location evidence="2 5">Bacterial flagellum basal body</location>
    </subcellularLocation>
</comment>
<evidence type="ECO:0000256" key="4">
    <source>
        <dbReference type="ARBA" id="ARBA00023143"/>
    </source>
</evidence>
<sequence length="378" mass="39459" precursor="true">MRRFLFSSRKIVVPLLTAAAGLTGLAPCLSPHEAEAARIRDIAQFRGIRENQLVGYGLVMGLDGTGDRKGTGFTLRSMSNLLESVGLTVSPDEMNVKNVAAVMVTATLPAFAKRGGRIDVTVASIGDASSLEGGILVQTPLEGADGRVYAVAQGAVSVGGFSADSPGGSTVSQNQVTVGRIPDGALVEQEIVSEGFEQDQLELALHRPDITTADRVAKAIEKIKPGTIAIDPATVRVPADSTDSWVSLMAQIGGLEVDPASPARIVVNERTGTIVAGGEVKVRPVAIAHGNLSIRIENVTDVYQPEPFSPDGTNTAYADQSNIDVSQDRARFVALPSSSSIAELAEALNTLGVTPRDVIAIFQALKEAGALDAELVIL</sequence>
<reference evidence="6" key="2">
    <citation type="journal article" date="2021" name="Microbiome">
        <title>Successional dynamics and alternative stable states in a saline activated sludge microbial community over 9 years.</title>
        <authorList>
            <person name="Wang Y."/>
            <person name="Ye J."/>
            <person name="Ju F."/>
            <person name="Liu L."/>
            <person name="Boyd J.A."/>
            <person name="Deng Y."/>
            <person name="Parks D.H."/>
            <person name="Jiang X."/>
            <person name="Yin X."/>
            <person name="Woodcroft B.J."/>
            <person name="Tyson G.W."/>
            <person name="Hugenholtz P."/>
            <person name="Polz M.F."/>
            <person name="Zhang T."/>
        </authorList>
    </citation>
    <scope>NUCLEOTIDE SEQUENCE</scope>
    <source>
        <strain evidence="6">HKST-UBA02</strain>
    </source>
</reference>
<evidence type="ECO:0000256" key="3">
    <source>
        <dbReference type="ARBA" id="ARBA00022729"/>
    </source>
</evidence>
<organism evidence="6 7">
    <name type="scientific">Eiseniibacteriota bacterium</name>
    <dbReference type="NCBI Taxonomy" id="2212470"/>
    <lineage>
        <taxon>Bacteria</taxon>
        <taxon>Candidatus Eiseniibacteriota</taxon>
    </lineage>
</organism>
<dbReference type="EMBL" id="JAGQHS010000101">
    <property type="protein sequence ID" value="MCA9757497.1"/>
    <property type="molecule type" value="Genomic_DNA"/>
</dbReference>
<feature type="chain" id="PRO_5038184196" description="Flagellar P-ring protein" evidence="5">
    <location>
        <begin position="20"/>
        <end position="378"/>
    </location>
</feature>
<keyword evidence="6" id="KW-0969">Cilium</keyword>
<dbReference type="GO" id="GO:0009428">
    <property type="term" value="C:bacterial-type flagellum basal body, distal rod, P ring"/>
    <property type="evidence" value="ECO:0007669"/>
    <property type="project" value="InterPro"/>
</dbReference>
<dbReference type="Proteomes" id="UP000739538">
    <property type="component" value="Unassembled WGS sequence"/>
</dbReference>
<dbReference type="Pfam" id="PF02119">
    <property type="entry name" value="FlgI"/>
    <property type="match status" value="1"/>
</dbReference>
<evidence type="ECO:0000256" key="1">
    <source>
        <dbReference type="ARBA" id="ARBA00002591"/>
    </source>
</evidence>
<keyword evidence="6" id="KW-0282">Flagellum</keyword>
<dbReference type="HAMAP" id="MF_00416">
    <property type="entry name" value="FlgI"/>
    <property type="match status" value="1"/>
</dbReference>
<dbReference type="GO" id="GO:0005198">
    <property type="term" value="F:structural molecule activity"/>
    <property type="evidence" value="ECO:0007669"/>
    <property type="project" value="InterPro"/>
</dbReference>
<dbReference type="InterPro" id="IPR001782">
    <property type="entry name" value="Flag_FlgI"/>
</dbReference>
<feature type="signal peptide" evidence="5">
    <location>
        <begin position="1"/>
        <end position="19"/>
    </location>
</feature>
<dbReference type="GO" id="GO:0030288">
    <property type="term" value="C:outer membrane-bounded periplasmic space"/>
    <property type="evidence" value="ECO:0007669"/>
    <property type="project" value="InterPro"/>
</dbReference>
<keyword evidence="4 5" id="KW-0975">Bacterial flagellum</keyword>
<keyword evidence="6" id="KW-0966">Cell projection</keyword>
<evidence type="ECO:0000256" key="5">
    <source>
        <dbReference type="HAMAP-Rule" id="MF_00416"/>
    </source>
</evidence>
<protein>
    <recommendedName>
        <fullName evidence="5">Flagellar P-ring protein</fullName>
    </recommendedName>
    <alternativeName>
        <fullName evidence="5">Basal body P-ring protein</fullName>
    </alternativeName>
</protein>
<comment type="function">
    <text evidence="1 5">Assembles around the rod to form the L-ring and probably protects the motor/basal body from shearing forces during rotation.</text>
</comment>
<evidence type="ECO:0000313" key="7">
    <source>
        <dbReference type="Proteomes" id="UP000739538"/>
    </source>
</evidence>
<evidence type="ECO:0000313" key="6">
    <source>
        <dbReference type="EMBL" id="MCA9757497.1"/>
    </source>
</evidence>
<dbReference type="PANTHER" id="PTHR30381">
    <property type="entry name" value="FLAGELLAR P-RING PERIPLASMIC PROTEIN FLGI"/>
    <property type="match status" value="1"/>
</dbReference>
<proteinExistence type="inferred from homology"/>
<comment type="similarity">
    <text evidence="5">Belongs to the FlgI family.</text>
</comment>
<comment type="subunit">
    <text evidence="5">The basal body constitutes a major portion of the flagellar organelle and consists of four rings (L,P,S, and M) mounted on a central rod.</text>
</comment>
<name>A0A956NEU9_UNCEI</name>
<dbReference type="NCBIfam" id="NF003676">
    <property type="entry name" value="PRK05303.1"/>
    <property type="match status" value="1"/>
</dbReference>
<dbReference type="PANTHER" id="PTHR30381:SF0">
    <property type="entry name" value="FLAGELLAR P-RING PROTEIN"/>
    <property type="match status" value="1"/>
</dbReference>
<evidence type="ECO:0000256" key="2">
    <source>
        <dbReference type="ARBA" id="ARBA00004117"/>
    </source>
</evidence>
<gene>
    <name evidence="5" type="primary">flgI</name>
    <name evidence="6" type="ORF">KDA27_16955</name>
</gene>
<dbReference type="PRINTS" id="PR01010">
    <property type="entry name" value="FLGPRINGFLGI"/>
</dbReference>
<comment type="caution">
    <text evidence="6">The sequence shown here is derived from an EMBL/GenBank/DDBJ whole genome shotgun (WGS) entry which is preliminary data.</text>
</comment>
<dbReference type="GO" id="GO:0071973">
    <property type="term" value="P:bacterial-type flagellum-dependent cell motility"/>
    <property type="evidence" value="ECO:0007669"/>
    <property type="project" value="InterPro"/>
</dbReference>